<dbReference type="Gene3D" id="1.10.1040.10">
    <property type="entry name" value="N-(1-d-carboxylethyl)-l-norvaline Dehydrogenase, domain 2"/>
    <property type="match status" value="1"/>
</dbReference>
<evidence type="ECO:0000256" key="4">
    <source>
        <dbReference type="ARBA" id="ARBA00022456"/>
    </source>
</evidence>
<dbReference type="FunFam" id="3.40.50.720:FF:000119">
    <property type="entry name" value="3-hydroxyisobutyrate dehydrogenase"/>
    <property type="match status" value="1"/>
</dbReference>
<feature type="domain" description="3-hydroxyisobutyrate dehydrogenase-like NAD-binding" evidence="13">
    <location>
        <begin position="199"/>
        <end position="325"/>
    </location>
</feature>
<dbReference type="InterPro" id="IPR015815">
    <property type="entry name" value="HIBADH-related"/>
</dbReference>
<keyword evidence="7 11" id="KW-0520">NAD</keyword>
<keyword evidence="15" id="KW-1185">Reference proteome</keyword>
<dbReference type="SUPFAM" id="SSF51735">
    <property type="entry name" value="NAD(P)-binding Rossmann-fold domains"/>
    <property type="match status" value="1"/>
</dbReference>
<comment type="subcellular location">
    <subcellularLocation>
        <location evidence="1">Mitochondrion</location>
    </subcellularLocation>
</comment>
<evidence type="ECO:0000313" key="14">
    <source>
        <dbReference type="EMBL" id="KAI9558819.1"/>
    </source>
</evidence>
<feature type="active site" evidence="10">
    <location>
        <position position="205"/>
    </location>
</feature>
<keyword evidence="4 11" id="KW-0101">Branched-chain amino acid catabolism</keyword>
<keyword evidence="5" id="KW-0809">Transit peptide</keyword>
<evidence type="ECO:0000256" key="11">
    <source>
        <dbReference type="RuleBase" id="RU910714"/>
    </source>
</evidence>
<feature type="domain" description="6-phosphogluconate dehydrogenase NADP-binding" evidence="12">
    <location>
        <begin position="37"/>
        <end position="196"/>
    </location>
</feature>
<dbReference type="FunFam" id="1.10.1040.10:FF:000006">
    <property type="entry name" value="3-hydroxyisobutyrate dehydrogenase"/>
    <property type="match status" value="1"/>
</dbReference>
<proteinExistence type="inferred from homology"/>
<dbReference type="PROSITE" id="PS00895">
    <property type="entry name" value="3_HYDROXYISOBUT_DH"/>
    <property type="match status" value="1"/>
</dbReference>
<comment type="pathway">
    <text evidence="2 11">Amino-acid degradation; L-valine degradation.</text>
</comment>
<keyword evidence="8" id="KW-0496">Mitochondrion</keyword>
<evidence type="ECO:0000256" key="8">
    <source>
        <dbReference type="ARBA" id="ARBA00023128"/>
    </source>
</evidence>
<dbReference type="GO" id="GO:0005739">
    <property type="term" value="C:mitochondrion"/>
    <property type="evidence" value="ECO:0007669"/>
    <property type="project" value="UniProtKB-SubCell"/>
</dbReference>
<evidence type="ECO:0000256" key="5">
    <source>
        <dbReference type="ARBA" id="ARBA00022946"/>
    </source>
</evidence>
<comment type="catalytic activity">
    <reaction evidence="9 11">
        <text>3-hydroxy-2-methylpropanoate + NAD(+) = 2-methyl-3-oxopropanoate + NADH + H(+)</text>
        <dbReference type="Rhea" id="RHEA:17681"/>
        <dbReference type="ChEBI" id="CHEBI:11805"/>
        <dbReference type="ChEBI" id="CHEBI:15378"/>
        <dbReference type="ChEBI" id="CHEBI:57540"/>
        <dbReference type="ChEBI" id="CHEBI:57700"/>
        <dbReference type="ChEBI" id="CHEBI:57945"/>
        <dbReference type="EC" id="1.1.1.31"/>
    </reaction>
</comment>
<gene>
    <name evidence="14" type="ORF">GHT06_015608</name>
</gene>
<dbReference type="EMBL" id="WJBH02000005">
    <property type="protein sequence ID" value="KAI9558819.1"/>
    <property type="molecule type" value="Genomic_DNA"/>
</dbReference>
<dbReference type="PANTHER" id="PTHR22981:SF7">
    <property type="entry name" value="3-HYDROXYISOBUTYRATE DEHYDROGENASE, MITOCHONDRIAL"/>
    <property type="match status" value="1"/>
</dbReference>
<dbReference type="PANTHER" id="PTHR22981">
    <property type="entry name" value="3-HYDROXYISOBUTYRATE DEHYDROGENASE-RELATED"/>
    <property type="match status" value="1"/>
</dbReference>
<accession>A0AAD5KSQ2</accession>
<evidence type="ECO:0000256" key="6">
    <source>
        <dbReference type="ARBA" id="ARBA00023002"/>
    </source>
</evidence>
<dbReference type="InterPro" id="IPR002204">
    <property type="entry name" value="3-OH-isobutyrate_DH-rel_CS"/>
</dbReference>
<dbReference type="GO" id="GO:0051287">
    <property type="term" value="F:NAD binding"/>
    <property type="evidence" value="ECO:0007669"/>
    <property type="project" value="InterPro"/>
</dbReference>
<evidence type="ECO:0000259" key="12">
    <source>
        <dbReference type="Pfam" id="PF03446"/>
    </source>
</evidence>
<dbReference type="InterPro" id="IPR029154">
    <property type="entry name" value="HIBADH-like_NADP-bd"/>
</dbReference>
<dbReference type="Gene3D" id="3.40.50.720">
    <property type="entry name" value="NAD(P)-binding Rossmann-like Domain"/>
    <property type="match status" value="1"/>
</dbReference>
<dbReference type="AlphaFoldDB" id="A0AAD5KSQ2"/>
<dbReference type="GO" id="GO:0050661">
    <property type="term" value="F:NADP binding"/>
    <property type="evidence" value="ECO:0007669"/>
    <property type="project" value="InterPro"/>
</dbReference>
<evidence type="ECO:0000256" key="2">
    <source>
        <dbReference type="ARBA" id="ARBA00005109"/>
    </source>
</evidence>
<organism evidence="14 15">
    <name type="scientific">Daphnia sinensis</name>
    <dbReference type="NCBI Taxonomy" id="1820382"/>
    <lineage>
        <taxon>Eukaryota</taxon>
        <taxon>Metazoa</taxon>
        <taxon>Ecdysozoa</taxon>
        <taxon>Arthropoda</taxon>
        <taxon>Crustacea</taxon>
        <taxon>Branchiopoda</taxon>
        <taxon>Diplostraca</taxon>
        <taxon>Cladocera</taxon>
        <taxon>Anomopoda</taxon>
        <taxon>Daphniidae</taxon>
        <taxon>Daphnia</taxon>
        <taxon>Daphnia similis group</taxon>
    </lineage>
</organism>
<dbReference type="InterPro" id="IPR008927">
    <property type="entry name" value="6-PGluconate_DH-like_C_sf"/>
</dbReference>
<dbReference type="InterPro" id="IPR013328">
    <property type="entry name" value="6PGD_dom2"/>
</dbReference>
<protein>
    <recommendedName>
        <fullName evidence="11">3-hydroxyisobutyrate dehydrogenase</fullName>
        <shortName evidence="11">HIBADH</shortName>
        <ecNumber evidence="11">1.1.1.31</ecNumber>
    </recommendedName>
</protein>
<evidence type="ECO:0000256" key="7">
    <source>
        <dbReference type="ARBA" id="ARBA00023027"/>
    </source>
</evidence>
<dbReference type="EC" id="1.1.1.31" evidence="11"/>
<dbReference type="InterPro" id="IPR036291">
    <property type="entry name" value="NAD(P)-bd_dom_sf"/>
</dbReference>
<dbReference type="SUPFAM" id="SSF48179">
    <property type="entry name" value="6-phosphogluconate dehydrogenase C-terminal domain-like"/>
    <property type="match status" value="1"/>
</dbReference>
<dbReference type="Proteomes" id="UP000820818">
    <property type="component" value="Linkage Group LG5"/>
</dbReference>
<dbReference type="PIRSF" id="PIRSF000103">
    <property type="entry name" value="HIBADH"/>
    <property type="match status" value="1"/>
</dbReference>
<comment type="similarity">
    <text evidence="3">Belongs to the HIBADH-related family. 3-hydroxyisobutyrate dehydrogenase subfamily.</text>
</comment>
<evidence type="ECO:0000256" key="1">
    <source>
        <dbReference type="ARBA" id="ARBA00004173"/>
    </source>
</evidence>
<comment type="caution">
    <text evidence="14">The sequence shown here is derived from an EMBL/GenBank/DDBJ whole genome shotgun (WGS) entry which is preliminary data.</text>
</comment>
<evidence type="ECO:0000259" key="13">
    <source>
        <dbReference type="Pfam" id="PF14833"/>
    </source>
</evidence>
<evidence type="ECO:0000313" key="15">
    <source>
        <dbReference type="Proteomes" id="UP000820818"/>
    </source>
</evidence>
<evidence type="ECO:0000256" key="10">
    <source>
        <dbReference type="PIRSR" id="PIRSR000103-1"/>
    </source>
</evidence>
<keyword evidence="6 11" id="KW-0560">Oxidoreductase</keyword>
<sequence>MAALSNVTRNSRVLIQVIGTTSRTFSCSAVQHGSGKRVGVIGLGNMGGPMALNLLNKGNSVTVFDVYPEAMSKLHDAGATIGHSPAEVAEKSDTIITMLPNSTHVQEAYAGENGVFQTAKPGSLLIDSSTIDPSVSKEMASLAEKKAMTFIDAPVSGGVMAAKAGTLTFMVGGPEKEFANAKAVLEHVGKNIVYCGPVGSGQAAKICNNMLLAINMVGTAEAMNLGVRLGLDPKLLSNIINTSSGRSWSSEIYNPVPGVLPNVPASNNYEGGFGTALMMKDLGLAQSSATRSNSAIPLGSLAHQLYRLMSVRGYAKKDFSSIYQFLQKSENSN</sequence>
<dbReference type="InterPro" id="IPR006115">
    <property type="entry name" value="6PGDH_NADP-bd"/>
</dbReference>
<dbReference type="GO" id="GO:0008442">
    <property type="term" value="F:3-hydroxyisobutyrate dehydrogenase activity"/>
    <property type="evidence" value="ECO:0007669"/>
    <property type="project" value="UniProtKB-EC"/>
</dbReference>
<reference evidence="14 15" key="1">
    <citation type="submission" date="2022-05" db="EMBL/GenBank/DDBJ databases">
        <title>A multi-omics perspective on studying reproductive biology in Daphnia sinensis.</title>
        <authorList>
            <person name="Jia J."/>
        </authorList>
    </citation>
    <scope>NUCLEOTIDE SEQUENCE [LARGE SCALE GENOMIC DNA]</scope>
    <source>
        <strain evidence="14 15">WSL</strain>
    </source>
</reference>
<dbReference type="GO" id="GO:0006574">
    <property type="term" value="P:L-valine catabolic process"/>
    <property type="evidence" value="ECO:0007669"/>
    <property type="project" value="TreeGrafter"/>
</dbReference>
<evidence type="ECO:0000256" key="3">
    <source>
        <dbReference type="ARBA" id="ARBA00006013"/>
    </source>
</evidence>
<dbReference type="Pfam" id="PF03446">
    <property type="entry name" value="NAD_binding_2"/>
    <property type="match status" value="1"/>
</dbReference>
<evidence type="ECO:0000256" key="9">
    <source>
        <dbReference type="ARBA" id="ARBA00049197"/>
    </source>
</evidence>
<dbReference type="Pfam" id="PF14833">
    <property type="entry name" value="NAD_binding_11"/>
    <property type="match status" value="1"/>
</dbReference>
<dbReference type="NCBIfam" id="TIGR01692">
    <property type="entry name" value="HIBADH"/>
    <property type="match status" value="1"/>
</dbReference>
<name>A0AAD5KSQ2_9CRUS</name>
<dbReference type="InterPro" id="IPR011548">
    <property type="entry name" value="HIBADH"/>
</dbReference>